<evidence type="ECO:0000256" key="2">
    <source>
        <dbReference type="ARBA" id="ARBA00004294"/>
    </source>
</evidence>
<dbReference type="AlphaFoldDB" id="A0A9J7E136"/>
<dbReference type="GO" id="GO:0004364">
    <property type="term" value="F:glutathione transferase activity"/>
    <property type="evidence" value="ECO:0007669"/>
    <property type="project" value="UniProtKB-EC"/>
</dbReference>
<keyword evidence="18" id="KW-1185">Reference proteome</keyword>
<keyword evidence="11" id="KW-0007">Acetylation</keyword>
<comment type="function">
    <text evidence="1">Conjugation of reduced glutathione to a wide number of exogenous and endogenous hydrophobic electrophiles.</text>
</comment>
<evidence type="ECO:0000256" key="9">
    <source>
        <dbReference type="ARBA" id="ARBA00022824"/>
    </source>
</evidence>
<evidence type="ECO:0000313" key="18">
    <source>
        <dbReference type="Proteomes" id="UP000301870"/>
    </source>
</evidence>
<dbReference type="GO" id="GO:0005741">
    <property type="term" value="C:mitochondrial outer membrane"/>
    <property type="evidence" value="ECO:0007669"/>
    <property type="project" value="UniProtKB-SubCell"/>
</dbReference>
<evidence type="ECO:0000313" key="19">
    <source>
        <dbReference type="RefSeq" id="XP_022821048.1"/>
    </source>
</evidence>
<evidence type="ECO:0000256" key="3">
    <source>
        <dbReference type="ARBA" id="ARBA00004477"/>
    </source>
</evidence>
<evidence type="ECO:0000256" key="1">
    <source>
        <dbReference type="ARBA" id="ARBA00003701"/>
    </source>
</evidence>
<evidence type="ECO:0000256" key="14">
    <source>
        <dbReference type="ARBA" id="ARBA00038540"/>
    </source>
</evidence>
<sequence length="289" mass="32105">MVAFALNNPAVQSYIVYSAILAIKLLSLAPMTGVTRVIRGVFANPEDAKSVKGGKVKYDDPVVERIRRAHLNDLENIPAFWVLGALYVTTGPVAAWATLLFRVYTLGRILHTIVYAVVPLPQPARAIAFTVPMFVSFYMGLQVVLYYITAFSYLLYSAILALKVLAVAFLTGKARANKNVYANPEDARARKGVVKYDDPDVERVRRAHLNDLENIPVFWVLGALYLTTAPSAWLATMLFRLFTAGRILHTLVYAVKPMPPPSRAIGFIIPYFISVFMGVQVVLYYISAL</sequence>
<name>A0A9J7E136_SPOLT</name>
<dbReference type="InterPro" id="IPR023352">
    <property type="entry name" value="MAPEG-like_dom_sf"/>
</dbReference>
<evidence type="ECO:0000256" key="10">
    <source>
        <dbReference type="ARBA" id="ARBA00022989"/>
    </source>
</evidence>
<evidence type="ECO:0000256" key="17">
    <source>
        <dbReference type="SAM" id="Phobius"/>
    </source>
</evidence>
<evidence type="ECO:0000256" key="4">
    <source>
        <dbReference type="ARBA" id="ARBA00010459"/>
    </source>
</evidence>
<keyword evidence="10 17" id="KW-1133">Transmembrane helix</keyword>
<keyword evidence="13 17" id="KW-0472">Membrane</keyword>
<evidence type="ECO:0000256" key="16">
    <source>
        <dbReference type="ARBA" id="ARBA00049385"/>
    </source>
</evidence>
<dbReference type="Gene3D" id="1.20.120.550">
    <property type="entry name" value="Membrane associated eicosanoid/glutathione metabolism-like domain"/>
    <property type="match status" value="2"/>
</dbReference>
<organism evidence="18 19">
    <name type="scientific">Spodoptera litura</name>
    <name type="common">Asian cotton leafworm</name>
    <dbReference type="NCBI Taxonomy" id="69820"/>
    <lineage>
        <taxon>Eukaryota</taxon>
        <taxon>Metazoa</taxon>
        <taxon>Ecdysozoa</taxon>
        <taxon>Arthropoda</taxon>
        <taxon>Hexapoda</taxon>
        <taxon>Insecta</taxon>
        <taxon>Pterygota</taxon>
        <taxon>Neoptera</taxon>
        <taxon>Endopterygota</taxon>
        <taxon>Lepidoptera</taxon>
        <taxon>Glossata</taxon>
        <taxon>Ditrysia</taxon>
        <taxon>Noctuoidea</taxon>
        <taxon>Noctuidae</taxon>
        <taxon>Amphipyrinae</taxon>
        <taxon>Spodoptera</taxon>
    </lineage>
</organism>
<dbReference type="FunFam" id="1.20.120.550:FF:000002">
    <property type="entry name" value="Microsomal glutathione S-transferase 1"/>
    <property type="match status" value="2"/>
</dbReference>
<keyword evidence="12" id="KW-0496">Mitochondrion</keyword>
<evidence type="ECO:0000256" key="8">
    <source>
        <dbReference type="ARBA" id="ARBA00022787"/>
    </source>
</evidence>
<comment type="catalytic activity">
    <reaction evidence="16">
        <text>RX + glutathione = an S-substituted glutathione + a halide anion + H(+)</text>
        <dbReference type="Rhea" id="RHEA:16437"/>
        <dbReference type="ChEBI" id="CHEBI:15378"/>
        <dbReference type="ChEBI" id="CHEBI:16042"/>
        <dbReference type="ChEBI" id="CHEBI:17792"/>
        <dbReference type="ChEBI" id="CHEBI:57925"/>
        <dbReference type="ChEBI" id="CHEBI:90779"/>
        <dbReference type="EC" id="2.5.1.18"/>
    </reaction>
    <physiologicalReaction direction="left-to-right" evidence="16">
        <dbReference type="Rhea" id="RHEA:16438"/>
    </physiologicalReaction>
</comment>
<keyword evidence="9" id="KW-0256">Endoplasmic reticulum</keyword>
<protein>
    <recommendedName>
        <fullName evidence="15">Microsomal glutathione S-transferase 1</fullName>
        <ecNumber evidence="5">2.5.1.18</ecNumber>
    </recommendedName>
</protein>
<comment type="subunit">
    <text evidence="14">Homotrimer; The trimer binds only one molecule of glutathione.</text>
</comment>
<feature type="transmembrane region" description="Helical" evidence="17">
    <location>
        <begin position="77"/>
        <end position="104"/>
    </location>
</feature>
<evidence type="ECO:0000256" key="11">
    <source>
        <dbReference type="ARBA" id="ARBA00022990"/>
    </source>
</evidence>
<dbReference type="SUPFAM" id="SSF161084">
    <property type="entry name" value="MAPEG domain-like"/>
    <property type="match status" value="2"/>
</dbReference>
<feature type="transmembrane region" description="Helical" evidence="17">
    <location>
        <begin position="264"/>
        <end position="286"/>
    </location>
</feature>
<dbReference type="Pfam" id="PF01124">
    <property type="entry name" value="MAPEG"/>
    <property type="match status" value="2"/>
</dbReference>
<evidence type="ECO:0000256" key="7">
    <source>
        <dbReference type="ARBA" id="ARBA00022692"/>
    </source>
</evidence>
<accession>A0A9J7E136</accession>
<dbReference type="PANTHER" id="PTHR10689">
    <property type="entry name" value="MICROSOMAL GLUTATHIONE S-TRANSFERASE 1"/>
    <property type="match status" value="1"/>
</dbReference>
<reference evidence="19" key="1">
    <citation type="submission" date="2025-08" db="UniProtKB">
        <authorList>
            <consortium name="RefSeq"/>
        </authorList>
    </citation>
    <scope>IDENTIFICATION</scope>
    <source>
        <strain evidence="19">Ishihara</strain>
        <tissue evidence="19">Whole body</tissue>
    </source>
</reference>
<dbReference type="PANTHER" id="PTHR10689:SF6">
    <property type="entry name" value="MICROSOMAL GLUTATHIONE S-TRANSFERASE 1"/>
    <property type="match status" value="1"/>
</dbReference>
<gene>
    <name evidence="19" type="primary">LOC111352669</name>
</gene>
<dbReference type="GeneID" id="111352669"/>
<feature type="transmembrane region" description="Helical" evidence="17">
    <location>
        <begin position="124"/>
        <end position="146"/>
    </location>
</feature>
<evidence type="ECO:0000256" key="6">
    <source>
        <dbReference type="ARBA" id="ARBA00022679"/>
    </source>
</evidence>
<evidence type="ECO:0000256" key="15">
    <source>
        <dbReference type="ARBA" id="ARBA00039397"/>
    </source>
</evidence>
<dbReference type="Proteomes" id="UP000301870">
    <property type="component" value="Chromosome 2"/>
</dbReference>
<keyword evidence="6" id="KW-0808">Transferase</keyword>
<comment type="subcellular location">
    <subcellularLocation>
        <location evidence="3">Endoplasmic reticulum membrane</location>
        <topology evidence="3">Multi-pass membrane protein</topology>
    </subcellularLocation>
    <subcellularLocation>
        <location evidence="2">Mitochondrion outer membrane</location>
    </subcellularLocation>
</comment>
<dbReference type="InterPro" id="IPR040162">
    <property type="entry name" value="MGST1-like"/>
</dbReference>
<dbReference type="InterPro" id="IPR001129">
    <property type="entry name" value="Membr-assoc_MAPEG"/>
</dbReference>
<feature type="transmembrane region" description="Helical" evidence="17">
    <location>
        <begin position="153"/>
        <end position="171"/>
    </location>
</feature>
<evidence type="ECO:0000256" key="13">
    <source>
        <dbReference type="ARBA" id="ARBA00023136"/>
    </source>
</evidence>
<feature type="transmembrane region" description="Helical" evidence="17">
    <location>
        <begin position="14"/>
        <end position="34"/>
    </location>
</feature>
<keyword evidence="8" id="KW-1000">Mitochondrion outer membrane</keyword>
<evidence type="ECO:0000256" key="5">
    <source>
        <dbReference type="ARBA" id="ARBA00012452"/>
    </source>
</evidence>
<dbReference type="EC" id="2.5.1.18" evidence="5"/>
<keyword evidence="7 17" id="KW-0812">Transmembrane</keyword>
<evidence type="ECO:0000256" key="12">
    <source>
        <dbReference type="ARBA" id="ARBA00023128"/>
    </source>
</evidence>
<feature type="transmembrane region" description="Helical" evidence="17">
    <location>
        <begin position="217"/>
        <end position="243"/>
    </location>
</feature>
<dbReference type="OrthoDB" id="193139at2759"/>
<dbReference type="GO" id="GO:0005789">
    <property type="term" value="C:endoplasmic reticulum membrane"/>
    <property type="evidence" value="ECO:0007669"/>
    <property type="project" value="UniProtKB-SubCell"/>
</dbReference>
<proteinExistence type="inferred from homology"/>
<dbReference type="RefSeq" id="XP_022821048.1">
    <property type="nucleotide sequence ID" value="XM_022965280.1"/>
</dbReference>
<dbReference type="KEGG" id="sliu:111352669"/>
<comment type="similarity">
    <text evidence="4">Belongs to the MAPEG family.</text>
</comment>